<dbReference type="Pfam" id="PF01261">
    <property type="entry name" value="AP_endonuc_2"/>
    <property type="match status" value="1"/>
</dbReference>
<evidence type="ECO:0000259" key="1">
    <source>
        <dbReference type="Pfam" id="PF01261"/>
    </source>
</evidence>
<evidence type="ECO:0000313" key="3">
    <source>
        <dbReference type="Proteomes" id="UP001519342"/>
    </source>
</evidence>
<organism evidence="2 3">
    <name type="scientific">Sedimentibacter acidaminivorans</name>
    <dbReference type="NCBI Taxonomy" id="913099"/>
    <lineage>
        <taxon>Bacteria</taxon>
        <taxon>Bacillati</taxon>
        <taxon>Bacillota</taxon>
        <taxon>Tissierellia</taxon>
        <taxon>Sedimentibacter</taxon>
    </lineage>
</organism>
<dbReference type="Gene3D" id="3.20.20.150">
    <property type="entry name" value="Divalent-metal-dependent TIM barrel enzymes"/>
    <property type="match status" value="1"/>
</dbReference>
<keyword evidence="2" id="KW-0413">Isomerase</keyword>
<dbReference type="GO" id="GO:0016853">
    <property type="term" value="F:isomerase activity"/>
    <property type="evidence" value="ECO:0007669"/>
    <property type="project" value="UniProtKB-KW"/>
</dbReference>
<comment type="caution">
    <text evidence="2">The sequence shown here is derived from an EMBL/GenBank/DDBJ whole genome shotgun (WGS) entry which is preliminary data.</text>
</comment>
<dbReference type="InterPro" id="IPR013022">
    <property type="entry name" value="Xyl_isomerase-like_TIM-brl"/>
</dbReference>
<dbReference type="SUPFAM" id="SSF51658">
    <property type="entry name" value="Xylose isomerase-like"/>
    <property type="match status" value="1"/>
</dbReference>
<sequence length="266" mass="30939">MYNKFKIGMPALVEYTSLNKLVDLCLELKLDFIELNMNLPYNFIQNINPAELKKIKKETNIEFTMHMPDEADLGTFYESVREGFVNLFSDTLDWSNESGVKLLNLHIIEGAKMTLPNKKVYIYDKYSAEYLNSFIKSIEILSVKANKYDITLSIENSHNFGKPYIQRVLDKAITYPNINLTWDTGHDVVSNYTDRQYLMKNVKKIAHMHFHDAKGQNDHQVPFDGELNISELIEFAKKQDIRMLIEVKTKDALKKSVEILRNAKMI</sequence>
<name>A0ABS4GAD1_9FIRM</name>
<dbReference type="EMBL" id="JAGGKS010000001">
    <property type="protein sequence ID" value="MBP1924360.1"/>
    <property type="molecule type" value="Genomic_DNA"/>
</dbReference>
<reference evidence="2 3" key="1">
    <citation type="submission" date="2021-03" db="EMBL/GenBank/DDBJ databases">
        <title>Genomic Encyclopedia of Type Strains, Phase IV (KMG-IV): sequencing the most valuable type-strain genomes for metagenomic binning, comparative biology and taxonomic classification.</title>
        <authorList>
            <person name="Goeker M."/>
        </authorList>
    </citation>
    <scope>NUCLEOTIDE SEQUENCE [LARGE SCALE GENOMIC DNA]</scope>
    <source>
        <strain evidence="2 3">DSM 24004</strain>
    </source>
</reference>
<protein>
    <submittedName>
        <fullName evidence="2">Sugar phosphate isomerase/epimerase</fullName>
    </submittedName>
</protein>
<proteinExistence type="predicted"/>
<keyword evidence="3" id="KW-1185">Reference proteome</keyword>
<evidence type="ECO:0000313" key="2">
    <source>
        <dbReference type="EMBL" id="MBP1924360.1"/>
    </source>
</evidence>
<dbReference type="InterPro" id="IPR036237">
    <property type="entry name" value="Xyl_isomerase-like_sf"/>
</dbReference>
<dbReference type="Proteomes" id="UP001519342">
    <property type="component" value="Unassembled WGS sequence"/>
</dbReference>
<gene>
    <name evidence="2" type="ORF">J2Z76_000213</name>
</gene>
<dbReference type="RefSeq" id="WP_209510127.1">
    <property type="nucleotide sequence ID" value="NZ_JAGGKS010000001.1"/>
</dbReference>
<accession>A0ABS4GAD1</accession>
<feature type="domain" description="Xylose isomerase-like TIM barrel" evidence="1">
    <location>
        <begin position="23"/>
        <end position="262"/>
    </location>
</feature>